<proteinExistence type="predicted"/>
<accession>A0A1F5TRK9</accession>
<protein>
    <recommendedName>
        <fullName evidence="3">AbiEi antitoxin C-terminal domain-containing protein</fullName>
    </recommendedName>
</protein>
<organism evidence="1 2">
    <name type="scientific">Candidatus Falkowbacteria bacterium RIFOXYD2_FULL_34_120</name>
    <dbReference type="NCBI Taxonomy" id="1798007"/>
    <lineage>
        <taxon>Bacteria</taxon>
        <taxon>Candidatus Falkowiibacteriota</taxon>
    </lineage>
</organism>
<gene>
    <name evidence="1" type="ORF">A2531_02700</name>
</gene>
<dbReference type="EMBL" id="MFGO01000008">
    <property type="protein sequence ID" value="OGF41573.1"/>
    <property type="molecule type" value="Genomic_DNA"/>
</dbReference>
<name>A0A1F5TRK9_9BACT</name>
<evidence type="ECO:0000313" key="2">
    <source>
        <dbReference type="Proteomes" id="UP000177579"/>
    </source>
</evidence>
<dbReference type="Proteomes" id="UP000177579">
    <property type="component" value="Unassembled WGS sequence"/>
</dbReference>
<evidence type="ECO:0000313" key="1">
    <source>
        <dbReference type="EMBL" id="OGF41573.1"/>
    </source>
</evidence>
<comment type="caution">
    <text evidence="1">The sequence shown here is derived from an EMBL/GenBank/DDBJ whole genome shotgun (WGS) entry which is preliminary data.</text>
</comment>
<evidence type="ECO:0008006" key="3">
    <source>
        <dbReference type="Google" id="ProtNLM"/>
    </source>
</evidence>
<dbReference type="AlphaFoldDB" id="A0A1F5TRK9"/>
<reference evidence="1 2" key="1">
    <citation type="journal article" date="2016" name="Nat. Commun.">
        <title>Thousands of microbial genomes shed light on interconnected biogeochemical processes in an aquifer system.</title>
        <authorList>
            <person name="Anantharaman K."/>
            <person name="Brown C.T."/>
            <person name="Hug L.A."/>
            <person name="Sharon I."/>
            <person name="Castelle C.J."/>
            <person name="Probst A.J."/>
            <person name="Thomas B.C."/>
            <person name="Singh A."/>
            <person name="Wilkins M.J."/>
            <person name="Karaoz U."/>
            <person name="Brodie E.L."/>
            <person name="Williams K.H."/>
            <person name="Hubbard S.S."/>
            <person name="Banfield J.F."/>
        </authorList>
    </citation>
    <scope>NUCLEOTIDE SEQUENCE [LARGE SCALE GENOMIC DNA]</scope>
</reference>
<sequence>MVKKLNPILVQKGLAEKDIIIFSPREFQRIFAVSGFAAQKFIHQHARKGFFNKLKNGLYCLSSAKPHSFVVANKLYAPSYISLATALSFHGIIPETSYGISSVSTKATRDIYSCQKEFTYSKIKKSLFTGYGFYRQNNEKFFMAEPEKALLDYLYFLTLNSGKINSRINITKLNKQKIKKWQKLFNNPKIDKFITELYAG</sequence>